<dbReference type="GO" id="GO:0005085">
    <property type="term" value="F:guanyl-nucleotide exchange factor activity"/>
    <property type="evidence" value="ECO:0007669"/>
    <property type="project" value="UniProtKB-KW"/>
</dbReference>
<dbReference type="PANTHER" id="PTHR28544">
    <property type="entry name" value="PROTEIN FAM45A-RELATED"/>
    <property type="match status" value="1"/>
</dbReference>
<evidence type="ECO:0000256" key="3">
    <source>
        <dbReference type="ARBA" id="ARBA00022658"/>
    </source>
</evidence>
<feature type="region of interest" description="Disordered" evidence="5">
    <location>
        <begin position="69"/>
        <end position="92"/>
    </location>
</feature>
<evidence type="ECO:0000259" key="6">
    <source>
        <dbReference type="PROSITE" id="PS50211"/>
    </source>
</evidence>
<dbReference type="EMBL" id="HBKP01009477">
    <property type="protein sequence ID" value="CAE2214754.1"/>
    <property type="molecule type" value="Transcribed_RNA"/>
</dbReference>
<evidence type="ECO:0000256" key="2">
    <source>
        <dbReference type="ARBA" id="ARBA00008641"/>
    </source>
</evidence>
<dbReference type="PROSITE" id="PS50211">
    <property type="entry name" value="DENN"/>
    <property type="match status" value="1"/>
</dbReference>
<dbReference type="InterPro" id="IPR042431">
    <property type="entry name" value="FAM45"/>
</dbReference>
<evidence type="ECO:0000256" key="4">
    <source>
        <dbReference type="ARBA" id="ARBA00022753"/>
    </source>
</evidence>
<dbReference type="InterPro" id="IPR037516">
    <property type="entry name" value="Tripartite_DENN"/>
</dbReference>
<evidence type="ECO:0000256" key="1">
    <source>
        <dbReference type="ARBA" id="ARBA00004603"/>
    </source>
</evidence>
<dbReference type="PANTHER" id="PTHR28544:SF1">
    <property type="entry name" value="DENN DOMAIN-CONTAINING PROTEIN 10-RELATED"/>
    <property type="match status" value="1"/>
</dbReference>
<comment type="subcellular location">
    <subcellularLocation>
        <location evidence="1">Late endosome</location>
    </subcellularLocation>
</comment>
<keyword evidence="3" id="KW-0344">Guanine-nucleotide releasing factor</keyword>
<dbReference type="AlphaFoldDB" id="A0A7S4I078"/>
<name>A0A7S4I078_9EUKA</name>
<reference evidence="7" key="1">
    <citation type="submission" date="2021-01" db="EMBL/GenBank/DDBJ databases">
        <authorList>
            <person name="Corre E."/>
            <person name="Pelletier E."/>
            <person name="Niang G."/>
            <person name="Scheremetjew M."/>
            <person name="Finn R."/>
            <person name="Kale V."/>
            <person name="Holt S."/>
            <person name="Cochrane G."/>
            <person name="Meng A."/>
            <person name="Brown T."/>
            <person name="Cohen L."/>
        </authorList>
    </citation>
    <scope>NUCLEOTIDE SEQUENCE</scope>
    <source>
        <strain evidence="7">DIVA3 518/3/11/1/6</strain>
    </source>
</reference>
<dbReference type="GO" id="GO:0015031">
    <property type="term" value="P:protein transport"/>
    <property type="evidence" value="ECO:0007669"/>
    <property type="project" value="TreeGrafter"/>
</dbReference>
<organism evidence="7">
    <name type="scientific">Vannella robusta</name>
    <dbReference type="NCBI Taxonomy" id="1487602"/>
    <lineage>
        <taxon>Eukaryota</taxon>
        <taxon>Amoebozoa</taxon>
        <taxon>Discosea</taxon>
        <taxon>Flabellinia</taxon>
        <taxon>Vannellidae</taxon>
        <taxon>Vannella</taxon>
    </lineage>
</organism>
<feature type="domain" description="UDENN" evidence="6">
    <location>
        <begin position="1"/>
        <end position="241"/>
    </location>
</feature>
<keyword evidence="4" id="KW-0967">Endosome</keyword>
<protein>
    <recommendedName>
        <fullName evidence="6">UDENN domain-containing protein</fullName>
    </recommendedName>
</protein>
<proteinExistence type="inferred from homology"/>
<gene>
    <name evidence="7" type="ORF">VSP0166_LOCUS6699</name>
</gene>
<comment type="similarity">
    <text evidence="2">Belongs to the DENND10 family.</text>
</comment>
<dbReference type="GO" id="GO:0031267">
    <property type="term" value="F:small GTPase binding"/>
    <property type="evidence" value="ECO:0007669"/>
    <property type="project" value="TreeGrafter"/>
</dbReference>
<accession>A0A7S4I078</accession>
<evidence type="ECO:0000313" key="7">
    <source>
        <dbReference type="EMBL" id="CAE2214754.1"/>
    </source>
</evidence>
<sequence>MAAGLSSILALGIIERDTNSDVMLTWSYPIIDAEVEKVLLSRANLAGDFVPFTFSKFNNQWIYIVSTPVEHEEEEPTDEEEEDKLSNDTGKEYSGPLGRVEAFSICMLCKDYNPEMYATLCKLFVDVYKKTGTPINVLQGFLRVLTSGKVGDFDQEDFPARDALLATSIKDIIKIFGIEIILLWTALMMKKRVVVYCDKSSTLLRVIRSFPLFIWHRRDWDLLHPFTNMVRTLFFVHQLLM</sequence>
<dbReference type="GO" id="GO:2000641">
    <property type="term" value="P:regulation of early endosome to late endosome transport"/>
    <property type="evidence" value="ECO:0007669"/>
    <property type="project" value="TreeGrafter"/>
</dbReference>
<feature type="compositionally biased region" description="Acidic residues" evidence="5">
    <location>
        <begin position="71"/>
        <end position="83"/>
    </location>
</feature>
<evidence type="ECO:0000256" key="5">
    <source>
        <dbReference type="SAM" id="MobiDB-lite"/>
    </source>
</evidence>
<dbReference type="GO" id="GO:0005770">
    <property type="term" value="C:late endosome"/>
    <property type="evidence" value="ECO:0007669"/>
    <property type="project" value="UniProtKB-SubCell"/>
</dbReference>